<name>A0A246RZ62_9GAMM</name>
<dbReference type="EMBL" id="JPUA01000032">
    <property type="protein sequence ID" value="OWV29474.1"/>
    <property type="molecule type" value="Genomic_DNA"/>
</dbReference>
<reference evidence="1 2" key="1">
    <citation type="submission" date="2014-08" db="EMBL/GenBank/DDBJ databases">
        <title>Draft genome sequence of a novel L-asparaginase producing marine bacterium, Halomonas campaniensis.</title>
        <authorList>
            <person name="Sundarakrishnan B."/>
            <person name="Moushumi Priya A."/>
            <person name="Raman G."/>
            <person name="Sakthivel N."/>
            <person name="Park S."/>
            <person name="Jayachandran S."/>
        </authorList>
    </citation>
    <scope>NUCLEOTIDE SEQUENCE [LARGE SCALE GENOMIC DNA]</scope>
    <source>
        <strain evidence="1 2">SK03</strain>
    </source>
</reference>
<dbReference type="RefSeq" id="WP_088700363.1">
    <property type="nucleotide sequence ID" value="NZ_JPUA01000032.1"/>
</dbReference>
<proteinExistence type="predicted"/>
<sequence>MSDKPVVPQDYIYGLKVVDIGDLRIARGQTKRPRGTCKHLDIVYDDQERRIWCQDCEQEVEAYDAFKGLAEFHYGAQNKLERREEAVKEAESFQARSRAVKALDQVWRSKNMTPVCPCCDKGLLPEDFANGVQSQMDRNLARKMRQRGDS</sequence>
<keyword evidence="2" id="KW-1185">Reference proteome</keyword>
<evidence type="ECO:0000313" key="2">
    <source>
        <dbReference type="Proteomes" id="UP000197334"/>
    </source>
</evidence>
<protein>
    <submittedName>
        <fullName evidence="1">Uncharacterized protein</fullName>
    </submittedName>
</protein>
<organism evidence="1 2">
    <name type="scientific">Halomonas campaniensis</name>
    <dbReference type="NCBI Taxonomy" id="213554"/>
    <lineage>
        <taxon>Bacteria</taxon>
        <taxon>Pseudomonadati</taxon>
        <taxon>Pseudomonadota</taxon>
        <taxon>Gammaproteobacteria</taxon>
        <taxon>Oceanospirillales</taxon>
        <taxon>Halomonadaceae</taxon>
        <taxon>Halomonas</taxon>
    </lineage>
</organism>
<dbReference type="AlphaFoldDB" id="A0A246RZ62"/>
<gene>
    <name evidence="1" type="ORF">JI62_11715</name>
</gene>
<accession>A0A246RZ62</accession>
<dbReference type="OrthoDB" id="8689083at2"/>
<dbReference type="Proteomes" id="UP000197334">
    <property type="component" value="Unassembled WGS sequence"/>
</dbReference>
<comment type="caution">
    <text evidence="1">The sequence shown here is derived from an EMBL/GenBank/DDBJ whole genome shotgun (WGS) entry which is preliminary data.</text>
</comment>
<evidence type="ECO:0000313" key="1">
    <source>
        <dbReference type="EMBL" id="OWV29474.1"/>
    </source>
</evidence>